<reference evidence="1" key="1">
    <citation type="submission" date="2020-10" db="EMBL/GenBank/DDBJ databases">
        <authorList>
            <person name="Gilroy R."/>
        </authorList>
    </citation>
    <scope>NUCLEOTIDE SEQUENCE</scope>
    <source>
        <strain evidence="1">6276</strain>
    </source>
</reference>
<dbReference type="AlphaFoldDB" id="A0A9D1F0P7"/>
<organism evidence="1 2">
    <name type="scientific">Candidatus Scatousia excrementigallinarum</name>
    <dbReference type="NCBI Taxonomy" id="2840935"/>
    <lineage>
        <taxon>Bacteria</taxon>
        <taxon>Candidatus Scatousia</taxon>
    </lineage>
</organism>
<evidence type="ECO:0000313" key="1">
    <source>
        <dbReference type="EMBL" id="HIS37346.1"/>
    </source>
</evidence>
<evidence type="ECO:0000313" key="2">
    <source>
        <dbReference type="Proteomes" id="UP000823928"/>
    </source>
</evidence>
<dbReference type="Proteomes" id="UP000823928">
    <property type="component" value="Unassembled WGS sequence"/>
</dbReference>
<comment type="caution">
    <text evidence="1">The sequence shown here is derived from an EMBL/GenBank/DDBJ whole genome shotgun (WGS) entry which is preliminary data.</text>
</comment>
<dbReference type="EMBL" id="DVIU01000244">
    <property type="protein sequence ID" value="HIS37346.1"/>
    <property type="molecule type" value="Genomic_DNA"/>
</dbReference>
<reference evidence="1" key="2">
    <citation type="journal article" date="2021" name="PeerJ">
        <title>Extensive microbial diversity within the chicken gut microbiome revealed by metagenomics and culture.</title>
        <authorList>
            <person name="Gilroy R."/>
            <person name="Ravi A."/>
            <person name="Getino M."/>
            <person name="Pursley I."/>
            <person name="Horton D.L."/>
            <person name="Alikhan N.F."/>
            <person name="Baker D."/>
            <person name="Gharbi K."/>
            <person name="Hall N."/>
            <person name="Watson M."/>
            <person name="Adriaenssens E.M."/>
            <person name="Foster-Nyarko E."/>
            <person name="Jarju S."/>
            <person name="Secka A."/>
            <person name="Antonio M."/>
            <person name="Oren A."/>
            <person name="Chaudhuri R.R."/>
            <person name="La Ragione R."/>
            <person name="Hildebrand F."/>
            <person name="Pallen M.J."/>
        </authorList>
    </citation>
    <scope>NUCLEOTIDE SEQUENCE</scope>
    <source>
        <strain evidence="1">6276</strain>
    </source>
</reference>
<name>A0A9D1F0P7_9BACT</name>
<gene>
    <name evidence="1" type="ORF">IAC10_12110</name>
</gene>
<accession>A0A9D1F0P7</accession>
<sequence length="233" mass="24866">MSFAAVQANSARGVGTCPHGLPLGACPICNGMGGGGGARKADFSAKPGEMSWNECAAIGAFLKAQQNAKLARQQDAQNFAQQAIAFQNTMAKASERMAAVTQFFSANTPAIISKPVNFVLNTVIGGAINALKSIPAAISNAVQTLGQKFADISDKLAAVYGEVKTAIAKKLSEVTNEFKKKVKSLFSIFNPQSADDDDKQIDETKKAFKLKTFIHDLYKKLTNNEDEKDLDDN</sequence>
<protein>
    <submittedName>
        <fullName evidence="1">Uncharacterized protein</fullName>
    </submittedName>
</protein>
<proteinExistence type="predicted"/>